<dbReference type="RefSeq" id="WP_117416499.1">
    <property type="nucleotide sequence ID" value="NZ_BRPJ01000016.1"/>
</dbReference>
<sequence length="95" mass="10212">MTTREFIKKLENGELRNKLVNVKKPEEAYKIARNEGVTDSSEEFVKTMKEFNSAVNNISEKELNNVLLGASTSEIVSAVSTYTGAAAAAASAAAI</sequence>
<keyword evidence="4" id="KW-1185">Reference proteome</keyword>
<dbReference type="Proteomes" id="UP000260680">
    <property type="component" value="Unassembled WGS sequence"/>
</dbReference>
<evidence type="ECO:0008006" key="5">
    <source>
        <dbReference type="Google" id="ProtNLM"/>
    </source>
</evidence>
<accession>A0A3E2NEX8</accession>
<protein>
    <recommendedName>
        <fullName evidence="5">Nif11 domain-containing protein</fullName>
    </recommendedName>
</protein>
<dbReference type="EMBL" id="QOHO01000023">
    <property type="protein sequence ID" value="RFZ79513.1"/>
    <property type="molecule type" value="Genomic_DNA"/>
</dbReference>
<name>A0A3E2NEX8_9FIRM</name>
<evidence type="ECO:0000313" key="3">
    <source>
        <dbReference type="Proteomes" id="UP000260680"/>
    </source>
</evidence>
<reference evidence="2 3" key="1">
    <citation type="submission" date="2018-07" db="EMBL/GenBank/DDBJ databases">
        <title>New species, Clostridium PI-S10-A1B.</title>
        <authorList>
            <person name="Krishna G."/>
            <person name="Summeta K."/>
            <person name="Shikha S."/>
            <person name="Prabhu P.B."/>
            <person name="Suresh K."/>
        </authorList>
    </citation>
    <scope>NUCLEOTIDE SEQUENCE [LARGE SCALE GENOMIC DNA]</scope>
    <source>
        <strain evidence="2 3">PI-S10-A1B</strain>
    </source>
</reference>
<dbReference type="Proteomes" id="UP001419084">
    <property type="component" value="Unassembled WGS sequence"/>
</dbReference>
<reference evidence="1 4" key="2">
    <citation type="journal article" date="2024" name="Int. J. Syst. Evol. Microbiol.">
        <title>Lacrimispora brassicae sp. nov. isolated from fermented cabbage, and proposal of Clostridium indicum Gundawar et al. 2019 and Clostridium methoxybenzovorans Mechichi et al. 1999 as heterotypic synonyms of Lacrimispora amygdalina (Parshina et al. 2003) Haas and Blanchard 2020 and Lacrimispora indolis (McClung and McCoy 1957) Haas and Blanchard 2020, respectively.</title>
        <authorList>
            <person name="Kobayashi H."/>
            <person name="Tanizawa Y."/>
            <person name="Sakamoto M."/>
            <person name="Ohkuma M."/>
            <person name="Tohno M."/>
        </authorList>
    </citation>
    <scope>NUCLEOTIDE SEQUENCE [LARGE SCALE GENOMIC DNA]</scope>
    <source>
        <strain evidence="1 4">DSM 12857</strain>
    </source>
</reference>
<gene>
    <name evidence="2" type="ORF">DS742_08175</name>
    <name evidence="1" type="ORF">LAD12857_10010</name>
</gene>
<evidence type="ECO:0000313" key="1">
    <source>
        <dbReference type="EMBL" id="GLB29078.1"/>
    </source>
</evidence>
<evidence type="ECO:0000313" key="2">
    <source>
        <dbReference type="EMBL" id="RFZ79513.1"/>
    </source>
</evidence>
<evidence type="ECO:0000313" key="4">
    <source>
        <dbReference type="Proteomes" id="UP001419084"/>
    </source>
</evidence>
<proteinExistence type="predicted"/>
<dbReference type="EMBL" id="BRPJ01000016">
    <property type="protein sequence ID" value="GLB29078.1"/>
    <property type="molecule type" value="Genomic_DNA"/>
</dbReference>
<organism evidence="2 3">
    <name type="scientific">Lacrimispora amygdalina</name>
    <dbReference type="NCBI Taxonomy" id="253257"/>
    <lineage>
        <taxon>Bacteria</taxon>
        <taxon>Bacillati</taxon>
        <taxon>Bacillota</taxon>
        <taxon>Clostridia</taxon>
        <taxon>Lachnospirales</taxon>
        <taxon>Lachnospiraceae</taxon>
        <taxon>Lacrimispora</taxon>
    </lineage>
</organism>
<dbReference type="AlphaFoldDB" id="A0A3E2NEX8"/>
<comment type="caution">
    <text evidence="2">The sequence shown here is derived from an EMBL/GenBank/DDBJ whole genome shotgun (WGS) entry which is preliminary data.</text>
</comment>